<accession>A0A9W6RU39</accession>
<dbReference type="Pfam" id="PF13560">
    <property type="entry name" value="HTH_31"/>
    <property type="match status" value="1"/>
</dbReference>
<sequence length="82" mass="8637">MTQKTTEPCSPMQGRRIELGLTLRDLAAACSRAGGPISDSQLSKVERGLYTPRPAARRAIKTVLGLDPVTGADKAAREGGKS</sequence>
<evidence type="ECO:0000313" key="2">
    <source>
        <dbReference type="Proteomes" id="UP001165135"/>
    </source>
</evidence>
<dbReference type="SUPFAM" id="SSF47413">
    <property type="entry name" value="lambda repressor-like DNA-binding domains"/>
    <property type="match status" value="1"/>
</dbReference>
<dbReference type="CDD" id="cd00093">
    <property type="entry name" value="HTH_XRE"/>
    <property type="match status" value="1"/>
</dbReference>
<dbReference type="AlphaFoldDB" id="A0A9W6RU39"/>
<name>A0A9W6RU39_9ACTN</name>
<organism evidence="1 2">
    <name type="scientific">Actinoallomurus iriomotensis</name>
    <dbReference type="NCBI Taxonomy" id="478107"/>
    <lineage>
        <taxon>Bacteria</taxon>
        <taxon>Bacillati</taxon>
        <taxon>Actinomycetota</taxon>
        <taxon>Actinomycetes</taxon>
        <taxon>Streptosporangiales</taxon>
        <taxon>Thermomonosporaceae</taxon>
        <taxon>Actinoallomurus</taxon>
    </lineage>
</organism>
<evidence type="ECO:0000313" key="1">
    <source>
        <dbReference type="EMBL" id="GLY81886.1"/>
    </source>
</evidence>
<dbReference type="InterPro" id="IPR001387">
    <property type="entry name" value="Cro/C1-type_HTH"/>
</dbReference>
<dbReference type="InterPro" id="IPR010982">
    <property type="entry name" value="Lambda_DNA-bd_dom_sf"/>
</dbReference>
<comment type="caution">
    <text evidence="1">The sequence shown here is derived from an EMBL/GenBank/DDBJ whole genome shotgun (WGS) entry which is preliminary data.</text>
</comment>
<dbReference type="RefSeq" id="WP_285636946.1">
    <property type="nucleotide sequence ID" value="NZ_BSTJ01000023.1"/>
</dbReference>
<protein>
    <submittedName>
        <fullName evidence="1">Uncharacterized protein</fullName>
    </submittedName>
</protein>
<dbReference type="Proteomes" id="UP001165135">
    <property type="component" value="Unassembled WGS sequence"/>
</dbReference>
<dbReference type="GO" id="GO:0003677">
    <property type="term" value="F:DNA binding"/>
    <property type="evidence" value="ECO:0007669"/>
    <property type="project" value="InterPro"/>
</dbReference>
<dbReference type="EMBL" id="BSTJ01000023">
    <property type="protein sequence ID" value="GLY81886.1"/>
    <property type="molecule type" value="Genomic_DNA"/>
</dbReference>
<reference evidence="1" key="1">
    <citation type="submission" date="2023-03" db="EMBL/GenBank/DDBJ databases">
        <title>Actinoallomurus iriomotensis NBRC 103681.</title>
        <authorList>
            <person name="Ichikawa N."/>
            <person name="Sato H."/>
            <person name="Tonouchi N."/>
        </authorList>
    </citation>
    <scope>NUCLEOTIDE SEQUENCE</scope>
    <source>
        <strain evidence="1">NBRC 103681</strain>
    </source>
</reference>
<proteinExistence type="predicted"/>
<gene>
    <name evidence="1" type="ORF">Airi01_101530</name>
</gene>
<dbReference type="Gene3D" id="1.10.260.40">
    <property type="entry name" value="lambda repressor-like DNA-binding domains"/>
    <property type="match status" value="1"/>
</dbReference>